<dbReference type="GO" id="GO:0003824">
    <property type="term" value="F:catalytic activity"/>
    <property type="evidence" value="ECO:0007669"/>
    <property type="project" value="InterPro"/>
</dbReference>
<dbReference type="EMBL" id="VWSF01000003">
    <property type="protein sequence ID" value="KAA5548280.1"/>
    <property type="molecule type" value="Genomic_DNA"/>
</dbReference>
<dbReference type="PANTHER" id="PTHR14237">
    <property type="entry name" value="MOLYBDOPTERIN COFACTOR SULFURASE MOSC"/>
    <property type="match status" value="1"/>
</dbReference>
<dbReference type="InterPro" id="IPR005303">
    <property type="entry name" value="MOCOS_middle"/>
</dbReference>
<dbReference type="PROSITE" id="PS51340">
    <property type="entry name" value="MOSC"/>
    <property type="match status" value="1"/>
</dbReference>
<reference evidence="2 3" key="1">
    <citation type="submission" date="2019-09" db="EMBL/GenBank/DDBJ databases">
        <title>Genome sequence and assembly of Adhaeribacter sp.</title>
        <authorList>
            <person name="Chhetri G."/>
        </authorList>
    </citation>
    <scope>NUCLEOTIDE SEQUENCE [LARGE SCALE GENOMIC DNA]</scope>
    <source>
        <strain evidence="2 3">DK36</strain>
    </source>
</reference>
<dbReference type="PANTHER" id="PTHR14237:SF19">
    <property type="entry name" value="MITOCHONDRIAL AMIDOXIME REDUCING COMPONENT 1"/>
    <property type="match status" value="1"/>
</dbReference>
<evidence type="ECO:0000313" key="2">
    <source>
        <dbReference type="EMBL" id="KAA5548280.1"/>
    </source>
</evidence>
<protein>
    <submittedName>
        <fullName evidence="2">MOSC domain-containing protein</fullName>
    </submittedName>
</protein>
<dbReference type="GO" id="GO:0030151">
    <property type="term" value="F:molybdenum ion binding"/>
    <property type="evidence" value="ECO:0007669"/>
    <property type="project" value="InterPro"/>
</dbReference>
<dbReference type="RefSeq" id="WP_150087412.1">
    <property type="nucleotide sequence ID" value="NZ_VWSF01000003.1"/>
</dbReference>
<feature type="domain" description="MOSC" evidence="1">
    <location>
        <begin position="123"/>
        <end position="278"/>
    </location>
</feature>
<dbReference type="InterPro" id="IPR011037">
    <property type="entry name" value="Pyrv_Knase-like_insert_dom_sf"/>
</dbReference>
<accession>A0A5M6DQ21</accession>
<sequence length="278" mass="30912">MENLLKISQINIYPIKSLGGISVEAATVEPRGLQHDRRWLLVDENGKFLTQRTFAEMALLQVSLVPDGLAVKHKTNNIAPLFIPFKPTTNNILEVQIWDDSCQAVEVSPAANKWFSATLGRFCRLVYMPDTTQRQADLDYAHPGDIVSFADSYPLLFIGESSLNDLNSRLPEAVPMNRFRPSVVFTGGLPFAEDTWAHFQIGNLSFRGVKPCARCVLTTIDQASAQKSPEPLRTLATYRTAPGKNKVLFGQNVIPDNFYSQLKVGDYITVKKIVSAPV</sequence>
<evidence type="ECO:0000313" key="3">
    <source>
        <dbReference type="Proteomes" id="UP000323426"/>
    </source>
</evidence>
<keyword evidence="3" id="KW-1185">Reference proteome</keyword>
<dbReference type="SUPFAM" id="SSF50800">
    <property type="entry name" value="PK beta-barrel domain-like"/>
    <property type="match status" value="1"/>
</dbReference>
<dbReference type="SUPFAM" id="SSF141673">
    <property type="entry name" value="MOSC N-terminal domain-like"/>
    <property type="match status" value="1"/>
</dbReference>
<proteinExistence type="predicted"/>
<dbReference type="Pfam" id="PF03476">
    <property type="entry name" value="MOSC_N"/>
    <property type="match status" value="1"/>
</dbReference>
<dbReference type="InterPro" id="IPR005302">
    <property type="entry name" value="MoCF_Sase_C"/>
</dbReference>
<comment type="caution">
    <text evidence="2">The sequence shown here is derived from an EMBL/GenBank/DDBJ whole genome shotgun (WGS) entry which is preliminary data.</text>
</comment>
<organism evidence="2 3">
    <name type="scientific">Adhaeribacter rhizoryzae</name>
    <dbReference type="NCBI Taxonomy" id="2607907"/>
    <lineage>
        <taxon>Bacteria</taxon>
        <taxon>Pseudomonadati</taxon>
        <taxon>Bacteroidota</taxon>
        <taxon>Cytophagia</taxon>
        <taxon>Cytophagales</taxon>
        <taxon>Hymenobacteraceae</taxon>
        <taxon>Adhaeribacter</taxon>
    </lineage>
</organism>
<gene>
    <name evidence="2" type="ORF">F0145_06015</name>
</gene>
<evidence type="ECO:0000259" key="1">
    <source>
        <dbReference type="PROSITE" id="PS51340"/>
    </source>
</evidence>
<dbReference type="AlphaFoldDB" id="A0A5M6DQ21"/>
<name>A0A5M6DQ21_9BACT</name>
<dbReference type="Proteomes" id="UP000323426">
    <property type="component" value="Unassembled WGS sequence"/>
</dbReference>
<dbReference type="Pfam" id="PF03473">
    <property type="entry name" value="MOSC"/>
    <property type="match status" value="1"/>
</dbReference>
<dbReference type="GO" id="GO:0030170">
    <property type="term" value="F:pyridoxal phosphate binding"/>
    <property type="evidence" value="ECO:0007669"/>
    <property type="project" value="InterPro"/>
</dbReference>